<dbReference type="NCBIfam" id="NF006740">
    <property type="entry name" value="PRK09268.1"/>
    <property type="match status" value="1"/>
</dbReference>
<keyword evidence="3 5" id="KW-0012">Acyltransferase</keyword>
<accession>A0AAW4XGP3</accession>
<gene>
    <name evidence="8" type="ORF">LQ384_12200</name>
</gene>
<dbReference type="EC" id="2.3.1.9" evidence="8"/>
<evidence type="ECO:0000256" key="5">
    <source>
        <dbReference type="RuleBase" id="RU003557"/>
    </source>
</evidence>
<sequence length="437" mass="46307">MTTKARSTQQRRVAVLGGNRIPFARSDRKYARASNQDMFTATLDGLVGRFNLQGERLGAVVGGAVLKHARDFNLVRESVLGSALSPYTPAWDLQQACGTGLQSIIAVGDAIAAGRIEAGIGGGVDTTSDAPIAVNNQLREFLLSLNRARTTADRVKLLGNVRPSMLGIEIPRNGEPRTGLSMGEHAAITAKEFGIAREAQDELAVASHRNMAAAYDRGFFDDLVTPFLGLTRDDNLRPDSSVEKLSTLKPVFGTKLGDATMTAGNSTPLTDGASAALLSSEEWAAERKLPVLAYLVDSETAAVDYIHGGDGLLMAPTYAIPRLLQRNGLTLQDFDFYEIHEAFASVVLATLQAFESEEYCKGKLGLDAPLGSIDRSKLNVNGSSLAAGHPFAATGGRIVASLAKMLHEKKQETGKPVRGLISICAAGGQGVTAILEA</sequence>
<dbReference type="SUPFAM" id="SSF53901">
    <property type="entry name" value="Thiolase-like"/>
    <property type="match status" value="2"/>
</dbReference>
<dbReference type="Proteomes" id="UP001198630">
    <property type="component" value="Unassembled WGS sequence"/>
</dbReference>
<dbReference type="Pfam" id="PF02803">
    <property type="entry name" value="Thiolase_C"/>
    <property type="match status" value="1"/>
</dbReference>
<reference evidence="8" key="1">
    <citation type="submission" date="2021-11" db="EMBL/GenBank/DDBJ databases">
        <title>Development of a sustainable strategy for remediation of hydrocarbon-contaminated territories based on the waste exchange concept.</title>
        <authorList>
            <person name="Elkin A."/>
        </authorList>
    </citation>
    <scope>NUCLEOTIDE SEQUENCE</scope>
    <source>
        <strain evidence="8">IEGM 757</strain>
    </source>
</reference>
<feature type="active site" description="Acyl-thioester intermediate" evidence="4">
    <location>
        <position position="97"/>
    </location>
</feature>
<feature type="active site" description="Proton acceptor" evidence="4">
    <location>
        <position position="424"/>
    </location>
</feature>
<dbReference type="AlphaFoldDB" id="A0AAW4XGP3"/>
<organism evidence="8 9">
    <name type="scientific">Rhodococcus rhodochrous</name>
    <dbReference type="NCBI Taxonomy" id="1829"/>
    <lineage>
        <taxon>Bacteria</taxon>
        <taxon>Bacillati</taxon>
        <taxon>Actinomycetota</taxon>
        <taxon>Actinomycetes</taxon>
        <taxon>Mycobacteriales</taxon>
        <taxon>Nocardiaceae</taxon>
        <taxon>Rhodococcus</taxon>
    </lineage>
</organism>
<evidence type="ECO:0000256" key="4">
    <source>
        <dbReference type="PIRSR" id="PIRSR000429-1"/>
    </source>
</evidence>
<feature type="active site" description="Proton acceptor" evidence="4">
    <location>
        <position position="389"/>
    </location>
</feature>
<evidence type="ECO:0000313" key="9">
    <source>
        <dbReference type="Proteomes" id="UP001198630"/>
    </source>
</evidence>
<dbReference type="Pfam" id="PF00108">
    <property type="entry name" value="Thiolase_N"/>
    <property type="match status" value="1"/>
</dbReference>
<dbReference type="InterPro" id="IPR016039">
    <property type="entry name" value="Thiolase-like"/>
</dbReference>
<dbReference type="PIRSF" id="PIRSF000429">
    <property type="entry name" value="Ac-CoA_Ac_transf"/>
    <property type="match status" value="1"/>
</dbReference>
<comment type="caution">
    <text evidence="8">The sequence shown here is derived from an EMBL/GenBank/DDBJ whole genome shotgun (WGS) entry which is preliminary data.</text>
</comment>
<proteinExistence type="inferred from homology"/>
<dbReference type="PANTHER" id="PTHR42689:SF1">
    <property type="entry name" value="ACETYL-COA ACYLTRANSFERASE FADA2 (3-KETOACYL-COA THIOLASE) (BETA-KETOTHIOLASE)-RELATED"/>
    <property type="match status" value="1"/>
</dbReference>
<keyword evidence="2 5" id="KW-0808">Transferase</keyword>
<dbReference type="InterPro" id="IPR002155">
    <property type="entry name" value="Thiolase"/>
</dbReference>
<dbReference type="InterPro" id="IPR020617">
    <property type="entry name" value="Thiolase_C"/>
</dbReference>
<dbReference type="NCBIfam" id="TIGR01930">
    <property type="entry name" value="AcCoA-C-Actrans"/>
    <property type="match status" value="1"/>
</dbReference>
<dbReference type="Gene3D" id="3.40.47.10">
    <property type="match status" value="1"/>
</dbReference>
<evidence type="ECO:0000259" key="7">
    <source>
        <dbReference type="Pfam" id="PF02803"/>
    </source>
</evidence>
<evidence type="ECO:0000259" key="6">
    <source>
        <dbReference type="Pfam" id="PF00108"/>
    </source>
</evidence>
<feature type="domain" description="Thiolase N-terminal" evidence="6">
    <location>
        <begin position="13"/>
        <end position="282"/>
    </location>
</feature>
<dbReference type="GO" id="GO:0005829">
    <property type="term" value="C:cytosol"/>
    <property type="evidence" value="ECO:0007669"/>
    <property type="project" value="TreeGrafter"/>
</dbReference>
<comment type="similarity">
    <text evidence="1 5">Belongs to the thiolase-like superfamily. Thiolase family.</text>
</comment>
<evidence type="ECO:0000256" key="1">
    <source>
        <dbReference type="ARBA" id="ARBA00010982"/>
    </source>
</evidence>
<evidence type="ECO:0000313" key="8">
    <source>
        <dbReference type="EMBL" id="MCD2111865.1"/>
    </source>
</evidence>
<dbReference type="EMBL" id="JAJNCO010000005">
    <property type="protein sequence ID" value="MCD2111865.1"/>
    <property type="molecule type" value="Genomic_DNA"/>
</dbReference>
<dbReference type="RefSeq" id="WP_230790631.1">
    <property type="nucleotide sequence ID" value="NZ_JAJNCO010000005.1"/>
</dbReference>
<dbReference type="PANTHER" id="PTHR42689">
    <property type="entry name" value="ACETYL-COA ACYLTRANSFERASE FADA2 (3-KETOACYL-COA THIOLASE) (BETA-KETOTHIOLASE)-RELATED"/>
    <property type="match status" value="1"/>
</dbReference>
<dbReference type="GO" id="GO:0003985">
    <property type="term" value="F:acetyl-CoA C-acetyltransferase activity"/>
    <property type="evidence" value="ECO:0007669"/>
    <property type="project" value="UniProtKB-EC"/>
</dbReference>
<dbReference type="CDD" id="cd00751">
    <property type="entry name" value="thiolase"/>
    <property type="match status" value="1"/>
</dbReference>
<evidence type="ECO:0000256" key="3">
    <source>
        <dbReference type="ARBA" id="ARBA00023315"/>
    </source>
</evidence>
<dbReference type="InterPro" id="IPR020616">
    <property type="entry name" value="Thiolase_N"/>
</dbReference>
<evidence type="ECO:0000256" key="2">
    <source>
        <dbReference type="ARBA" id="ARBA00022679"/>
    </source>
</evidence>
<protein>
    <submittedName>
        <fullName evidence="8">Acetyl-CoA C-acetyltransferase</fullName>
        <ecNumber evidence="8">2.3.1.9</ecNumber>
    </submittedName>
</protein>
<dbReference type="InterPro" id="IPR050521">
    <property type="entry name" value="3-ketoacyl-CoA_Thiolase"/>
</dbReference>
<name>A0AAW4XGP3_RHORH</name>
<feature type="domain" description="Thiolase C-terminal" evidence="7">
    <location>
        <begin position="291"/>
        <end position="436"/>
    </location>
</feature>